<dbReference type="Gene3D" id="3.80.10.10">
    <property type="entry name" value="Ribonuclease Inhibitor"/>
    <property type="match status" value="1"/>
</dbReference>
<dbReference type="Proteomes" id="UP000215914">
    <property type="component" value="Unassembled WGS sequence"/>
</dbReference>
<keyword evidence="10" id="KW-0808">Transferase</keyword>
<evidence type="ECO:0000256" key="7">
    <source>
        <dbReference type="ARBA" id="ARBA00023136"/>
    </source>
</evidence>
<dbReference type="InterPro" id="IPR013210">
    <property type="entry name" value="LRR_N_plant-typ"/>
</dbReference>
<accession>A0A9K3P2M7</accession>
<keyword evidence="10" id="KW-0723">Serine/threonine-protein kinase</keyword>
<dbReference type="PANTHER" id="PTHR48063:SF103">
    <property type="entry name" value="LEUCINE-RICH RECEPTOR-LIKE KINASE FAMILY PROTEIN"/>
    <property type="match status" value="1"/>
</dbReference>
<reference evidence="10" key="1">
    <citation type="journal article" date="2017" name="Nature">
        <title>The sunflower genome provides insights into oil metabolism, flowering and Asterid evolution.</title>
        <authorList>
            <person name="Badouin H."/>
            <person name="Gouzy J."/>
            <person name="Grassa C.J."/>
            <person name="Murat F."/>
            <person name="Staton S.E."/>
            <person name="Cottret L."/>
            <person name="Lelandais-Briere C."/>
            <person name="Owens G.L."/>
            <person name="Carrere S."/>
            <person name="Mayjonade B."/>
            <person name="Legrand L."/>
            <person name="Gill N."/>
            <person name="Kane N.C."/>
            <person name="Bowers J.E."/>
            <person name="Hubner S."/>
            <person name="Bellec A."/>
            <person name="Berard A."/>
            <person name="Berges H."/>
            <person name="Blanchet N."/>
            <person name="Boniface M.C."/>
            <person name="Brunel D."/>
            <person name="Catrice O."/>
            <person name="Chaidir N."/>
            <person name="Claudel C."/>
            <person name="Donnadieu C."/>
            <person name="Faraut T."/>
            <person name="Fievet G."/>
            <person name="Helmstetter N."/>
            <person name="King M."/>
            <person name="Knapp S.J."/>
            <person name="Lai Z."/>
            <person name="Le Paslier M.C."/>
            <person name="Lippi Y."/>
            <person name="Lorenzon L."/>
            <person name="Mandel J.R."/>
            <person name="Marage G."/>
            <person name="Marchand G."/>
            <person name="Marquand E."/>
            <person name="Bret-Mestries E."/>
            <person name="Morien E."/>
            <person name="Nambeesan S."/>
            <person name="Nguyen T."/>
            <person name="Pegot-Espagnet P."/>
            <person name="Pouilly N."/>
            <person name="Raftis F."/>
            <person name="Sallet E."/>
            <person name="Schiex T."/>
            <person name="Thomas J."/>
            <person name="Vandecasteele C."/>
            <person name="Vares D."/>
            <person name="Vear F."/>
            <person name="Vautrin S."/>
            <person name="Crespi M."/>
            <person name="Mangin B."/>
            <person name="Burke J.M."/>
            <person name="Salse J."/>
            <person name="Munos S."/>
            <person name="Vincourt P."/>
            <person name="Rieseberg L.H."/>
            <person name="Langlade N.B."/>
        </authorList>
    </citation>
    <scope>NUCLEOTIDE SEQUENCE</scope>
    <source>
        <tissue evidence="10">Leaves</tissue>
    </source>
</reference>
<evidence type="ECO:0000313" key="10">
    <source>
        <dbReference type="EMBL" id="KAF5820073.1"/>
    </source>
</evidence>
<evidence type="ECO:0000256" key="6">
    <source>
        <dbReference type="ARBA" id="ARBA00022989"/>
    </source>
</evidence>
<dbReference type="PANTHER" id="PTHR48063">
    <property type="entry name" value="LRR RECEPTOR-LIKE KINASE"/>
    <property type="match status" value="1"/>
</dbReference>
<keyword evidence="7" id="KW-0472">Membrane</keyword>
<keyword evidence="11" id="KW-1185">Reference proteome</keyword>
<dbReference type="AlphaFoldDB" id="A0A9K3P2M7"/>
<evidence type="ECO:0000256" key="1">
    <source>
        <dbReference type="ARBA" id="ARBA00004479"/>
    </source>
</evidence>
<dbReference type="GO" id="GO:0004674">
    <property type="term" value="F:protein serine/threonine kinase activity"/>
    <property type="evidence" value="ECO:0007669"/>
    <property type="project" value="UniProtKB-KW"/>
</dbReference>
<evidence type="ECO:0000256" key="4">
    <source>
        <dbReference type="ARBA" id="ARBA00022729"/>
    </source>
</evidence>
<keyword evidence="10" id="KW-0418">Kinase</keyword>
<comment type="subcellular location">
    <subcellularLocation>
        <location evidence="1">Membrane</location>
        <topology evidence="1">Single-pass type I membrane protein</topology>
    </subcellularLocation>
</comment>
<sequence>MKEEQVIISASIRRGMLFLNSKHTLIKTPRVFSLVDEEATNDCCSWSGVTCNNHSHATGLDLKGGDLKGKISSSLLNLTYLNNLDLSNNSFHGSSADPASFFTGFLFPNHTRFTLHKTFFSKSYKVYTTKERFFPNRLGSWEPGKPL</sequence>
<evidence type="ECO:0000256" key="3">
    <source>
        <dbReference type="ARBA" id="ARBA00022692"/>
    </source>
</evidence>
<keyword evidence="5" id="KW-0677">Repeat</keyword>
<reference evidence="10" key="2">
    <citation type="submission" date="2020-06" db="EMBL/GenBank/DDBJ databases">
        <title>Helianthus annuus Genome sequencing and assembly Release 2.</title>
        <authorList>
            <person name="Gouzy J."/>
            <person name="Langlade N."/>
            <person name="Munos S."/>
        </authorList>
    </citation>
    <scope>NUCLEOTIDE SEQUENCE</scope>
    <source>
        <tissue evidence="10">Leaves</tissue>
    </source>
</reference>
<gene>
    <name evidence="10" type="ORF">HanXRQr2_Chr02g0084701</name>
</gene>
<keyword evidence="8" id="KW-0325">Glycoprotein</keyword>
<keyword evidence="4" id="KW-0732">Signal</keyword>
<dbReference type="Pfam" id="PF08263">
    <property type="entry name" value="LRRNT_2"/>
    <property type="match status" value="1"/>
</dbReference>
<name>A0A9K3P2M7_HELAN</name>
<dbReference type="Gramene" id="mRNA:HanXRQr2_Chr02g0084701">
    <property type="protein sequence ID" value="CDS:HanXRQr2_Chr02g0084701.1"/>
    <property type="gene ID" value="HanXRQr2_Chr02g0084701"/>
</dbReference>
<evidence type="ECO:0000256" key="2">
    <source>
        <dbReference type="ARBA" id="ARBA00022614"/>
    </source>
</evidence>
<dbReference type="InterPro" id="IPR046956">
    <property type="entry name" value="RLP23-like"/>
</dbReference>
<evidence type="ECO:0000256" key="5">
    <source>
        <dbReference type="ARBA" id="ARBA00022737"/>
    </source>
</evidence>
<organism evidence="10 11">
    <name type="scientific">Helianthus annuus</name>
    <name type="common">Common sunflower</name>
    <dbReference type="NCBI Taxonomy" id="4232"/>
    <lineage>
        <taxon>Eukaryota</taxon>
        <taxon>Viridiplantae</taxon>
        <taxon>Streptophyta</taxon>
        <taxon>Embryophyta</taxon>
        <taxon>Tracheophyta</taxon>
        <taxon>Spermatophyta</taxon>
        <taxon>Magnoliopsida</taxon>
        <taxon>eudicotyledons</taxon>
        <taxon>Gunneridae</taxon>
        <taxon>Pentapetalae</taxon>
        <taxon>asterids</taxon>
        <taxon>campanulids</taxon>
        <taxon>Asterales</taxon>
        <taxon>Asteraceae</taxon>
        <taxon>Asteroideae</taxon>
        <taxon>Heliantheae alliance</taxon>
        <taxon>Heliantheae</taxon>
        <taxon>Helianthus</taxon>
    </lineage>
</organism>
<keyword evidence="2" id="KW-0433">Leucine-rich repeat</keyword>
<proteinExistence type="predicted"/>
<evidence type="ECO:0000256" key="8">
    <source>
        <dbReference type="ARBA" id="ARBA00023180"/>
    </source>
</evidence>
<keyword evidence="3" id="KW-0812">Transmembrane</keyword>
<dbReference type="InterPro" id="IPR032675">
    <property type="entry name" value="LRR_dom_sf"/>
</dbReference>
<protein>
    <submittedName>
        <fullName evidence="10">Non-specific serine/threonine protein kinase</fullName>
        <ecNumber evidence="10">2.7.11.1</ecNumber>
    </submittedName>
</protein>
<evidence type="ECO:0000313" key="11">
    <source>
        <dbReference type="Proteomes" id="UP000215914"/>
    </source>
</evidence>
<dbReference type="EC" id="2.7.11.1" evidence="10"/>
<feature type="domain" description="Leucine-rich repeat-containing N-terminal plant-type" evidence="9">
    <location>
        <begin position="40"/>
        <end position="52"/>
    </location>
</feature>
<dbReference type="GO" id="GO:0016020">
    <property type="term" value="C:membrane"/>
    <property type="evidence" value="ECO:0007669"/>
    <property type="project" value="UniProtKB-SubCell"/>
</dbReference>
<comment type="caution">
    <text evidence="10">The sequence shown here is derived from an EMBL/GenBank/DDBJ whole genome shotgun (WGS) entry which is preliminary data.</text>
</comment>
<dbReference type="EMBL" id="MNCJ02000317">
    <property type="protein sequence ID" value="KAF5820073.1"/>
    <property type="molecule type" value="Genomic_DNA"/>
</dbReference>
<evidence type="ECO:0000259" key="9">
    <source>
        <dbReference type="Pfam" id="PF08263"/>
    </source>
</evidence>
<dbReference type="SUPFAM" id="SSF52058">
    <property type="entry name" value="L domain-like"/>
    <property type="match status" value="1"/>
</dbReference>
<keyword evidence="6" id="KW-1133">Transmembrane helix</keyword>